<evidence type="ECO:0000313" key="12">
    <source>
        <dbReference type="Proteomes" id="UP000824469"/>
    </source>
</evidence>
<evidence type="ECO:0000256" key="4">
    <source>
        <dbReference type="ARBA" id="ARBA00022692"/>
    </source>
</evidence>
<reference evidence="11 12" key="1">
    <citation type="journal article" date="2021" name="Nat. Plants">
        <title>The Taxus genome provides insights into paclitaxel biosynthesis.</title>
        <authorList>
            <person name="Xiong X."/>
            <person name="Gou J."/>
            <person name="Liao Q."/>
            <person name="Li Y."/>
            <person name="Zhou Q."/>
            <person name="Bi G."/>
            <person name="Li C."/>
            <person name="Du R."/>
            <person name="Wang X."/>
            <person name="Sun T."/>
            <person name="Guo L."/>
            <person name="Liang H."/>
            <person name="Lu P."/>
            <person name="Wu Y."/>
            <person name="Zhang Z."/>
            <person name="Ro D.K."/>
            <person name="Shang Y."/>
            <person name="Huang S."/>
            <person name="Yan J."/>
        </authorList>
    </citation>
    <scope>NUCLEOTIDE SEQUENCE [LARGE SCALE GENOMIC DNA]</scope>
    <source>
        <strain evidence="11">Ta-2019</strain>
    </source>
</reference>
<keyword evidence="3" id="KW-0813">Transport</keyword>
<keyword evidence="8" id="KW-0406">Ion transport</keyword>
<keyword evidence="7 10" id="KW-1133">Transmembrane helix</keyword>
<evidence type="ECO:0000256" key="3">
    <source>
        <dbReference type="ARBA" id="ARBA00022448"/>
    </source>
</evidence>
<protein>
    <recommendedName>
        <fullName evidence="2">H(+)-exporting diphosphatase</fullName>
        <ecNumber evidence="2">7.1.3.1</ecNumber>
    </recommendedName>
</protein>
<dbReference type="GO" id="GO:0012505">
    <property type="term" value="C:endomembrane system"/>
    <property type="evidence" value="ECO:0007669"/>
    <property type="project" value="UniProtKB-SubCell"/>
</dbReference>
<dbReference type="GO" id="GO:0004427">
    <property type="term" value="F:inorganic diphosphate phosphatase activity"/>
    <property type="evidence" value="ECO:0007669"/>
    <property type="project" value="InterPro"/>
</dbReference>
<dbReference type="GO" id="GO:0009678">
    <property type="term" value="F:diphosphate hydrolysis-driven proton transmembrane transporter activity"/>
    <property type="evidence" value="ECO:0007669"/>
    <property type="project" value="UniProtKB-EC"/>
</dbReference>
<keyword evidence="12" id="KW-1185">Reference proteome</keyword>
<sequence>MRKTISVTERGKKSIRIERWKFPHKRYHMVKPKSGNCHIGAISVVNDGLEDHVSLAIDVAISASNTGGAWDNAKKYIEAGASEHAKTLGPKGSDPHKAAVIGDTIGDPLKDTSGLSLNIWIKLMVVESLVFAPFFATHGVLLFKL</sequence>
<dbReference type="Pfam" id="PF03030">
    <property type="entry name" value="H_PPase"/>
    <property type="match status" value="1"/>
</dbReference>
<dbReference type="EC" id="7.1.3.1" evidence="2"/>
<dbReference type="AlphaFoldDB" id="A0AA38F4E5"/>
<comment type="caution">
    <text evidence="11">The sequence shown here is derived from an EMBL/GenBank/DDBJ whole genome shotgun (WGS) entry which is preliminary data.</text>
</comment>
<keyword evidence="9 10" id="KW-0472">Membrane</keyword>
<evidence type="ECO:0000313" key="11">
    <source>
        <dbReference type="EMBL" id="KAH9289208.1"/>
    </source>
</evidence>
<dbReference type="InterPro" id="IPR004131">
    <property type="entry name" value="PPase-energised_H-pump"/>
</dbReference>
<evidence type="ECO:0000256" key="6">
    <source>
        <dbReference type="ARBA" id="ARBA00022967"/>
    </source>
</evidence>
<keyword evidence="6" id="KW-1278">Translocase</keyword>
<evidence type="ECO:0000256" key="10">
    <source>
        <dbReference type="SAM" id="Phobius"/>
    </source>
</evidence>
<evidence type="ECO:0000256" key="8">
    <source>
        <dbReference type="ARBA" id="ARBA00023065"/>
    </source>
</evidence>
<evidence type="ECO:0000256" key="1">
    <source>
        <dbReference type="ARBA" id="ARBA00004127"/>
    </source>
</evidence>
<accession>A0AA38F4E5</accession>
<dbReference type="PANTHER" id="PTHR31998">
    <property type="entry name" value="K(+)-INSENSITIVE PYROPHOSPHATE-ENERGIZED PROTON PUMP"/>
    <property type="match status" value="1"/>
</dbReference>
<organism evidence="11 12">
    <name type="scientific">Taxus chinensis</name>
    <name type="common">Chinese yew</name>
    <name type="synonym">Taxus wallichiana var. chinensis</name>
    <dbReference type="NCBI Taxonomy" id="29808"/>
    <lineage>
        <taxon>Eukaryota</taxon>
        <taxon>Viridiplantae</taxon>
        <taxon>Streptophyta</taxon>
        <taxon>Embryophyta</taxon>
        <taxon>Tracheophyta</taxon>
        <taxon>Spermatophyta</taxon>
        <taxon>Pinopsida</taxon>
        <taxon>Pinidae</taxon>
        <taxon>Conifers II</taxon>
        <taxon>Cupressales</taxon>
        <taxon>Taxaceae</taxon>
        <taxon>Taxus</taxon>
    </lineage>
</organism>
<keyword evidence="4 10" id="KW-0812">Transmembrane</keyword>
<dbReference type="GO" id="GO:0016020">
    <property type="term" value="C:membrane"/>
    <property type="evidence" value="ECO:0007669"/>
    <property type="project" value="InterPro"/>
</dbReference>
<keyword evidence="5" id="KW-0460">Magnesium</keyword>
<dbReference type="EMBL" id="JAHRHJ020003813">
    <property type="protein sequence ID" value="KAH9289208.1"/>
    <property type="molecule type" value="Genomic_DNA"/>
</dbReference>
<comment type="subcellular location">
    <subcellularLocation>
        <location evidence="1">Endomembrane system</location>
        <topology evidence="1">Multi-pass membrane protein</topology>
    </subcellularLocation>
</comment>
<proteinExistence type="predicted"/>
<gene>
    <name evidence="11" type="ORF">KI387_033325</name>
</gene>
<dbReference type="Proteomes" id="UP000824469">
    <property type="component" value="Unassembled WGS sequence"/>
</dbReference>
<evidence type="ECO:0000256" key="2">
    <source>
        <dbReference type="ARBA" id="ARBA00013242"/>
    </source>
</evidence>
<evidence type="ECO:0000256" key="9">
    <source>
        <dbReference type="ARBA" id="ARBA00023136"/>
    </source>
</evidence>
<evidence type="ECO:0000256" key="7">
    <source>
        <dbReference type="ARBA" id="ARBA00022989"/>
    </source>
</evidence>
<feature type="transmembrane region" description="Helical" evidence="10">
    <location>
        <begin position="119"/>
        <end position="143"/>
    </location>
</feature>
<evidence type="ECO:0000256" key="5">
    <source>
        <dbReference type="ARBA" id="ARBA00022842"/>
    </source>
</evidence>
<name>A0AA38F4E5_TAXCH</name>